<dbReference type="WBParaSite" id="nRc.2.0.1.t36952-RA">
    <property type="protein sequence ID" value="nRc.2.0.1.t36952-RA"/>
    <property type="gene ID" value="nRc.2.0.1.g36952"/>
</dbReference>
<evidence type="ECO:0000256" key="1">
    <source>
        <dbReference type="SAM" id="MobiDB-lite"/>
    </source>
</evidence>
<dbReference type="Proteomes" id="UP000887565">
    <property type="component" value="Unplaced"/>
</dbReference>
<feature type="compositionally biased region" description="Polar residues" evidence="1">
    <location>
        <begin position="136"/>
        <end position="149"/>
    </location>
</feature>
<proteinExistence type="predicted"/>
<name>A0A915KE18_ROMCU</name>
<evidence type="ECO:0000313" key="2">
    <source>
        <dbReference type="Proteomes" id="UP000887565"/>
    </source>
</evidence>
<organism evidence="2 3">
    <name type="scientific">Romanomermis culicivorax</name>
    <name type="common">Nematode worm</name>
    <dbReference type="NCBI Taxonomy" id="13658"/>
    <lineage>
        <taxon>Eukaryota</taxon>
        <taxon>Metazoa</taxon>
        <taxon>Ecdysozoa</taxon>
        <taxon>Nematoda</taxon>
        <taxon>Enoplea</taxon>
        <taxon>Dorylaimia</taxon>
        <taxon>Mermithida</taxon>
        <taxon>Mermithoidea</taxon>
        <taxon>Mermithidae</taxon>
        <taxon>Romanomermis</taxon>
    </lineage>
</organism>
<reference evidence="3" key="1">
    <citation type="submission" date="2022-11" db="UniProtKB">
        <authorList>
            <consortium name="WormBaseParasite"/>
        </authorList>
    </citation>
    <scope>IDENTIFICATION</scope>
</reference>
<keyword evidence="2" id="KW-1185">Reference proteome</keyword>
<sequence length="149" mass="16644">MNKKIYTEWRKKPNRKRFVSEFLAEVLASKNHAGPRPRKKLLATGLDKDLSDEADFSSVIDEDEGGCESAIRLNSASRNSRSLNNEFIQLIYCVIEQKKKLLLVMQVPPFALSSTAKAPLTRRHAARNTKAKELTDNTNAAALASNNEA</sequence>
<protein>
    <submittedName>
        <fullName evidence="3">Tantalus-like domain-containing protein</fullName>
    </submittedName>
</protein>
<accession>A0A915KE18</accession>
<dbReference type="AlphaFoldDB" id="A0A915KE18"/>
<feature type="region of interest" description="Disordered" evidence="1">
    <location>
        <begin position="116"/>
        <end position="149"/>
    </location>
</feature>
<feature type="compositionally biased region" description="Basic residues" evidence="1">
    <location>
        <begin position="120"/>
        <end position="129"/>
    </location>
</feature>
<evidence type="ECO:0000313" key="3">
    <source>
        <dbReference type="WBParaSite" id="nRc.2.0.1.t36952-RA"/>
    </source>
</evidence>